<dbReference type="PANTHER" id="PTHR18952">
    <property type="entry name" value="CARBONIC ANHYDRASE"/>
    <property type="match status" value="1"/>
</dbReference>
<dbReference type="KEGG" id="aalt:CC77DRAFT_923978"/>
<comment type="similarity">
    <text evidence="3 9">Belongs to the alpha-carbonic anhydrase family.</text>
</comment>
<dbReference type="VEuPathDB" id="FungiDB:CC77DRAFT_923978"/>
<dbReference type="Proteomes" id="UP000291422">
    <property type="component" value="Unassembled WGS sequence"/>
</dbReference>
<evidence type="ECO:0000259" key="10">
    <source>
        <dbReference type="PROSITE" id="PS51144"/>
    </source>
</evidence>
<feature type="signal peptide" evidence="9">
    <location>
        <begin position="1"/>
        <end position="16"/>
    </location>
</feature>
<dbReference type="SUPFAM" id="SSF51069">
    <property type="entry name" value="Carbonic anhydrase"/>
    <property type="match status" value="1"/>
</dbReference>
<evidence type="ECO:0000256" key="9">
    <source>
        <dbReference type="RuleBase" id="RU367011"/>
    </source>
</evidence>
<dbReference type="InterPro" id="IPR023561">
    <property type="entry name" value="Carbonic_anhydrase_a-class"/>
</dbReference>
<evidence type="ECO:0000256" key="2">
    <source>
        <dbReference type="ARBA" id="ARBA00002904"/>
    </source>
</evidence>
<protein>
    <recommendedName>
        <fullName evidence="4 9">Carbonic anhydrase</fullName>
        <ecNumber evidence="4 9">4.2.1.1</ecNumber>
    </recommendedName>
</protein>
<reference evidence="12" key="3">
    <citation type="journal article" date="2019" name="J. ISSAAS">
        <title>Genomics, evolutionary history and diagnostics of the Alternaria alternata species group including apple and Asian pear pathotypes.</title>
        <authorList>
            <person name="Armitage A.D."/>
            <person name="Cockerton H.M."/>
            <person name="Sreenivasaprasad S."/>
            <person name="Woodhall J."/>
            <person name="Lane C."/>
            <person name="Harrison R.J."/>
            <person name="Clarkson J.P."/>
        </authorList>
    </citation>
    <scope>NUCLEOTIDE SEQUENCE</scope>
    <source>
        <strain evidence="12">FERA 1177</strain>
    </source>
</reference>
<evidence type="ECO:0000256" key="4">
    <source>
        <dbReference type="ARBA" id="ARBA00012925"/>
    </source>
</evidence>
<dbReference type="PROSITE" id="PS00162">
    <property type="entry name" value="ALPHA_CA_1"/>
    <property type="match status" value="1"/>
</dbReference>
<dbReference type="GeneID" id="29119370"/>
<evidence type="ECO:0000313" key="13">
    <source>
        <dbReference type="Proteomes" id="UP000077248"/>
    </source>
</evidence>
<evidence type="ECO:0000313" key="14">
    <source>
        <dbReference type="Proteomes" id="UP000291422"/>
    </source>
</evidence>
<dbReference type="PANTHER" id="PTHR18952:SF265">
    <property type="entry name" value="CARBONIC ANHYDRASE"/>
    <property type="match status" value="1"/>
</dbReference>
<dbReference type="CDD" id="cd03124">
    <property type="entry name" value="alpha_CA_prokaryotic_like"/>
    <property type="match status" value="1"/>
</dbReference>
<dbReference type="EC" id="4.2.1.1" evidence="4 9"/>
<feature type="chain" id="PRO_5041001798" description="Carbonic anhydrase" evidence="9">
    <location>
        <begin position="17"/>
        <end position="321"/>
    </location>
</feature>
<dbReference type="Pfam" id="PF00194">
    <property type="entry name" value="Carb_anhydrase"/>
    <property type="match status" value="1"/>
</dbReference>
<reference evidence="14" key="2">
    <citation type="journal article" date="2019" name="bioRxiv">
        <title>Genomics, evolutionary history and diagnostics of the Alternaria alternata species group including apple and Asian pear pathotypes.</title>
        <authorList>
            <person name="Armitage A.D."/>
            <person name="Cockerton H.M."/>
            <person name="Sreenivasaprasad S."/>
            <person name="Woodhall J.W."/>
            <person name="Lane C.R."/>
            <person name="Harrison R.J."/>
            <person name="Clarkson J.P."/>
        </authorList>
    </citation>
    <scope>NUCLEOTIDE SEQUENCE [LARGE SCALE GENOMIC DNA]</scope>
    <source>
        <strain evidence="14">FERA 1177</strain>
    </source>
</reference>
<evidence type="ECO:0000256" key="5">
    <source>
        <dbReference type="ARBA" id="ARBA00022723"/>
    </source>
</evidence>
<keyword evidence="9" id="KW-0732">Signal</keyword>
<dbReference type="InterPro" id="IPR001148">
    <property type="entry name" value="CA_dom"/>
</dbReference>
<reference evidence="11 13" key="1">
    <citation type="submission" date="2016-05" db="EMBL/GenBank/DDBJ databases">
        <title>Comparative analysis of secretome profiles of manganese(II)-oxidizing ascomycete fungi.</title>
        <authorList>
            <consortium name="DOE Joint Genome Institute"/>
            <person name="Zeiner C.A."/>
            <person name="Purvine S.O."/>
            <person name="Zink E.M."/>
            <person name="Wu S."/>
            <person name="Pasa-Tolic L."/>
            <person name="Chaput D.L."/>
            <person name="Haridas S."/>
            <person name="Grigoriev I.V."/>
            <person name="Santelli C.M."/>
            <person name="Hansel C.M."/>
        </authorList>
    </citation>
    <scope>NUCLEOTIDE SEQUENCE [LARGE SCALE GENOMIC DNA]</scope>
    <source>
        <strain evidence="11 13">SRC1lrK2f</strain>
    </source>
</reference>
<comment type="catalytic activity">
    <reaction evidence="8 9">
        <text>hydrogencarbonate + H(+) = CO2 + H2O</text>
        <dbReference type="Rhea" id="RHEA:10748"/>
        <dbReference type="ChEBI" id="CHEBI:15377"/>
        <dbReference type="ChEBI" id="CHEBI:15378"/>
        <dbReference type="ChEBI" id="CHEBI:16526"/>
        <dbReference type="ChEBI" id="CHEBI:17544"/>
        <dbReference type="EC" id="4.2.1.1"/>
    </reaction>
</comment>
<evidence type="ECO:0000256" key="8">
    <source>
        <dbReference type="ARBA" id="ARBA00048348"/>
    </source>
</evidence>
<organism evidence="11 13">
    <name type="scientific">Alternaria alternata</name>
    <name type="common">Alternaria rot fungus</name>
    <name type="synonym">Torula alternata</name>
    <dbReference type="NCBI Taxonomy" id="5599"/>
    <lineage>
        <taxon>Eukaryota</taxon>
        <taxon>Fungi</taxon>
        <taxon>Dikarya</taxon>
        <taxon>Ascomycota</taxon>
        <taxon>Pezizomycotina</taxon>
        <taxon>Dothideomycetes</taxon>
        <taxon>Pleosporomycetidae</taxon>
        <taxon>Pleosporales</taxon>
        <taxon>Pleosporineae</taxon>
        <taxon>Pleosporaceae</taxon>
        <taxon>Alternaria</taxon>
        <taxon>Alternaria sect. Alternaria</taxon>
        <taxon>Alternaria alternata complex</taxon>
    </lineage>
</organism>
<keyword evidence="13" id="KW-1185">Reference proteome</keyword>
<evidence type="ECO:0000313" key="12">
    <source>
        <dbReference type="EMBL" id="RYN64394.1"/>
    </source>
</evidence>
<keyword evidence="7 9" id="KW-0456">Lyase</keyword>
<evidence type="ECO:0000313" key="11">
    <source>
        <dbReference type="EMBL" id="OAG26520.1"/>
    </source>
</evidence>
<evidence type="ECO:0000256" key="3">
    <source>
        <dbReference type="ARBA" id="ARBA00010718"/>
    </source>
</evidence>
<keyword evidence="5 9" id="KW-0479">Metal-binding</keyword>
<dbReference type="EMBL" id="KV441469">
    <property type="protein sequence ID" value="OAG26520.1"/>
    <property type="molecule type" value="Genomic_DNA"/>
</dbReference>
<comment type="cofactor">
    <cofactor evidence="1 9">
        <name>Zn(2+)</name>
        <dbReference type="ChEBI" id="CHEBI:29105"/>
    </cofactor>
</comment>
<dbReference type="EMBL" id="PDXD01000074">
    <property type="protein sequence ID" value="RYN64394.1"/>
    <property type="molecule type" value="Genomic_DNA"/>
</dbReference>
<dbReference type="OMA" id="FQTYEGS"/>
<dbReference type="SMART" id="SM01057">
    <property type="entry name" value="Carb_anhydrase"/>
    <property type="match status" value="1"/>
</dbReference>
<feature type="domain" description="Alpha-carbonic anhydrase" evidence="10">
    <location>
        <begin position="35"/>
        <end position="293"/>
    </location>
</feature>
<evidence type="ECO:0000256" key="7">
    <source>
        <dbReference type="ARBA" id="ARBA00023239"/>
    </source>
</evidence>
<accession>A0A177E524</accession>
<evidence type="ECO:0000256" key="6">
    <source>
        <dbReference type="ARBA" id="ARBA00022833"/>
    </source>
</evidence>
<dbReference type="InterPro" id="IPR041891">
    <property type="entry name" value="Alpha_CA_prokaryot-like"/>
</dbReference>
<dbReference type="AlphaFoldDB" id="A0A177E524"/>
<dbReference type="InterPro" id="IPR018338">
    <property type="entry name" value="Carbonic_anhydrase_a-class_CS"/>
</dbReference>
<dbReference type="Proteomes" id="UP000077248">
    <property type="component" value="Unassembled WGS sequence"/>
</dbReference>
<dbReference type="InterPro" id="IPR036398">
    <property type="entry name" value="CA_dom_sf"/>
</dbReference>
<dbReference type="PROSITE" id="PS51144">
    <property type="entry name" value="ALPHA_CA_2"/>
    <property type="match status" value="1"/>
</dbReference>
<comment type="function">
    <text evidence="2 9">Reversible hydration of carbon dioxide.</text>
</comment>
<dbReference type="GO" id="GO:0004089">
    <property type="term" value="F:carbonate dehydratase activity"/>
    <property type="evidence" value="ECO:0007669"/>
    <property type="project" value="UniProtKB-UniRule"/>
</dbReference>
<dbReference type="RefSeq" id="XP_018391941.1">
    <property type="nucleotide sequence ID" value="XM_018533776.1"/>
</dbReference>
<dbReference type="Gene3D" id="3.10.200.10">
    <property type="entry name" value="Alpha carbonic anhydrase"/>
    <property type="match status" value="1"/>
</dbReference>
<name>A0A177E524_ALTAL</name>
<evidence type="ECO:0000256" key="1">
    <source>
        <dbReference type="ARBA" id="ARBA00001947"/>
    </source>
</evidence>
<dbReference type="STRING" id="5599.A0A177E524"/>
<keyword evidence="6 9" id="KW-0862">Zinc</keyword>
<sequence length="321" mass="33915">MLFSALLLASTASATCLHGLSKFKRAEGAETVEVNTFGYGPMNGPFNWASLAPENEACKAGKNQSPINVDASITAAPSRPTLDIPAGPVVFENLGTTIEVVVNGTTSYAGVNYRLVQFHMHAPSEHHVNDEFFPLEIHMVHQGVDDESQLAVIALMFEVSANDSASMIQSLSSSLSAITTPGTKTDISDGIDFTDVVSVLKTSDIQTYSGSLTTPPCAEGVTFLIVKDPLPVNVEDFNAIKKIVKFNSRFIQNALGQNNMIEIGALAGGNTSAVPAAIPAAAPMSRSSLEISADLPLVNAKVGVNAAIESPAPVQRRVRKY</sequence>
<dbReference type="GO" id="GO:0008270">
    <property type="term" value="F:zinc ion binding"/>
    <property type="evidence" value="ECO:0007669"/>
    <property type="project" value="UniProtKB-UniRule"/>
</dbReference>
<proteinExistence type="inferred from homology"/>
<gene>
    <name evidence="12" type="ORF">AA0117_g12480</name>
    <name evidence="11" type="ORF">CC77DRAFT_923978</name>
</gene>